<reference evidence="3 4" key="1">
    <citation type="submission" date="2020-08" db="EMBL/GenBank/DDBJ databases">
        <title>Sequencing the genomes of 1000 actinobacteria strains.</title>
        <authorList>
            <person name="Klenk H.-P."/>
        </authorList>
    </citation>
    <scope>NUCLEOTIDE SEQUENCE [LARGE SCALE GENOMIC DNA]</scope>
    <source>
        <strain evidence="3 4">DSM 45084</strain>
    </source>
</reference>
<sequence>MIHEVDEGVRRLLHAGGVPGDRGDLAFEAPTKDWAARRNAPAVNVFLYDIREDLTRRTAGESEVYDDDGTLLGRRGAPRWFDLFYLVTAWTNRPQDEHRLLSEALACLVRAERLPRELLTGSLAELDLAIGMQVAGPTPEGRSAPDVWSALGGELKPAVTLRVTAPLAGEWTPSGQPVTEGMVLRNTGSGARRLRYEGPTTAEGDGLAVTRPRPAPSPRRRRGEPIR</sequence>
<evidence type="ECO:0000313" key="4">
    <source>
        <dbReference type="Proteomes" id="UP000542674"/>
    </source>
</evidence>
<evidence type="ECO:0000313" key="3">
    <source>
        <dbReference type="EMBL" id="MBB4965392.1"/>
    </source>
</evidence>
<organism evidence="3 4">
    <name type="scientific">Saccharothrix violaceirubra</name>
    <dbReference type="NCBI Taxonomy" id="413306"/>
    <lineage>
        <taxon>Bacteria</taxon>
        <taxon>Bacillati</taxon>
        <taxon>Actinomycetota</taxon>
        <taxon>Actinomycetes</taxon>
        <taxon>Pseudonocardiales</taxon>
        <taxon>Pseudonocardiaceae</taxon>
        <taxon>Saccharothrix</taxon>
    </lineage>
</organism>
<proteinExistence type="predicted"/>
<dbReference type="EMBL" id="JACHJS010000001">
    <property type="protein sequence ID" value="MBB4965392.1"/>
    <property type="molecule type" value="Genomic_DNA"/>
</dbReference>
<protein>
    <recommendedName>
        <fullName evidence="2">Pvc16 N-terminal domain-containing protein</fullName>
    </recommendedName>
</protein>
<feature type="compositionally biased region" description="Basic residues" evidence="1">
    <location>
        <begin position="218"/>
        <end position="227"/>
    </location>
</feature>
<dbReference type="RefSeq" id="WP_184668897.1">
    <property type="nucleotide sequence ID" value="NZ_BAABAI010000001.1"/>
</dbReference>
<evidence type="ECO:0000259" key="2">
    <source>
        <dbReference type="Pfam" id="PF14065"/>
    </source>
</evidence>
<dbReference type="Pfam" id="PF14065">
    <property type="entry name" value="Pvc16_N"/>
    <property type="match status" value="1"/>
</dbReference>
<gene>
    <name evidence="3" type="ORF">F4559_002751</name>
</gene>
<name>A0A7W7T2G8_9PSEU</name>
<evidence type="ECO:0000256" key="1">
    <source>
        <dbReference type="SAM" id="MobiDB-lite"/>
    </source>
</evidence>
<feature type="region of interest" description="Disordered" evidence="1">
    <location>
        <begin position="189"/>
        <end position="227"/>
    </location>
</feature>
<feature type="domain" description="Pvc16 N-terminal" evidence="2">
    <location>
        <begin position="4"/>
        <end position="179"/>
    </location>
</feature>
<accession>A0A7W7T2G8</accession>
<dbReference type="Proteomes" id="UP000542674">
    <property type="component" value="Unassembled WGS sequence"/>
</dbReference>
<dbReference type="InterPro" id="IPR025351">
    <property type="entry name" value="Pvc16_N"/>
</dbReference>
<comment type="caution">
    <text evidence="3">The sequence shown here is derived from an EMBL/GenBank/DDBJ whole genome shotgun (WGS) entry which is preliminary data.</text>
</comment>
<keyword evidence="4" id="KW-1185">Reference proteome</keyword>
<dbReference type="AlphaFoldDB" id="A0A7W7T2G8"/>